<evidence type="ECO:0000313" key="2">
    <source>
        <dbReference type="EMBL" id="CAJ1065245.1"/>
    </source>
</evidence>
<feature type="compositionally biased region" description="Polar residues" evidence="1">
    <location>
        <begin position="31"/>
        <end position="46"/>
    </location>
</feature>
<evidence type="ECO:0000256" key="1">
    <source>
        <dbReference type="SAM" id="MobiDB-lite"/>
    </source>
</evidence>
<dbReference type="Proteomes" id="UP001178508">
    <property type="component" value="Chromosome 10"/>
</dbReference>
<feature type="region of interest" description="Disordered" evidence="1">
    <location>
        <begin position="28"/>
        <end position="49"/>
    </location>
</feature>
<reference evidence="2" key="1">
    <citation type="submission" date="2023-08" db="EMBL/GenBank/DDBJ databases">
        <authorList>
            <person name="Alioto T."/>
            <person name="Alioto T."/>
            <person name="Gomez Garrido J."/>
        </authorList>
    </citation>
    <scope>NUCLEOTIDE SEQUENCE</scope>
</reference>
<keyword evidence="3" id="KW-1185">Reference proteome</keyword>
<dbReference type="EMBL" id="OY660873">
    <property type="protein sequence ID" value="CAJ1065245.1"/>
    <property type="molecule type" value="Genomic_DNA"/>
</dbReference>
<gene>
    <name evidence="2" type="ORF">XNOV1_A034358</name>
</gene>
<accession>A0AAV1FW61</accession>
<feature type="region of interest" description="Disordered" evidence="1">
    <location>
        <begin position="87"/>
        <end position="106"/>
    </location>
</feature>
<sequence>MRMILRFHYYGTLQLTLNRRSCHSGAGLVRATNTRPKASISSQSNDGRGGPVAAFSHLVSLCARKNGSVYYKRGGAGALSLRERMRMEGRGREGMKGNATRRENRI</sequence>
<protein>
    <submittedName>
        <fullName evidence="2">Uncharacterized protein</fullName>
    </submittedName>
</protein>
<dbReference type="AlphaFoldDB" id="A0AAV1FW61"/>
<organism evidence="2 3">
    <name type="scientific">Xyrichtys novacula</name>
    <name type="common">Pearly razorfish</name>
    <name type="synonym">Hemipteronotus novacula</name>
    <dbReference type="NCBI Taxonomy" id="13765"/>
    <lineage>
        <taxon>Eukaryota</taxon>
        <taxon>Metazoa</taxon>
        <taxon>Chordata</taxon>
        <taxon>Craniata</taxon>
        <taxon>Vertebrata</taxon>
        <taxon>Euteleostomi</taxon>
        <taxon>Actinopterygii</taxon>
        <taxon>Neopterygii</taxon>
        <taxon>Teleostei</taxon>
        <taxon>Neoteleostei</taxon>
        <taxon>Acanthomorphata</taxon>
        <taxon>Eupercaria</taxon>
        <taxon>Labriformes</taxon>
        <taxon>Labridae</taxon>
        <taxon>Xyrichtys</taxon>
    </lineage>
</organism>
<name>A0AAV1FW61_XYRNO</name>
<proteinExistence type="predicted"/>
<evidence type="ECO:0000313" key="3">
    <source>
        <dbReference type="Proteomes" id="UP001178508"/>
    </source>
</evidence>